<evidence type="ECO:0000256" key="9">
    <source>
        <dbReference type="ARBA" id="ARBA00052017"/>
    </source>
</evidence>
<dbReference type="InterPro" id="IPR020922">
    <property type="entry name" value="dITP/XTP_pyrophosphatase"/>
</dbReference>
<dbReference type="NCBIfam" id="TIGR00042">
    <property type="entry name" value="RdgB/HAM1 family non-canonical purine NTP pyrophosphatase"/>
    <property type="match status" value="1"/>
</dbReference>
<evidence type="ECO:0000256" key="11">
    <source>
        <dbReference type="RuleBase" id="RU003781"/>
    </source>
</evidence>
<evidence type="ECO:0000313" key="12">
    <source>
        <dbReference type="EMBL" id="OBY09706.1"/>
    </source>
</evidence>
<dbReference type="OrthoDB" id="9807456at2"/>
<evidence type="ECO:0000256" key="8">
    <source>
        <dbReference type="ARBA" id="ARBA00051875"/>
    </source>
</evidence>
<keyword evidence="13" id="KW-1185">Reference proteome</keyword>
<dbReference type="EC" id="3.6.1.66" evidence="10"/>
<comment type="catalytic activity">
    <reaction evidence="10">
        <text>ITP + H2O = IMP + diphosphate + H(+)</text>
        <dbReference type="Rhea" id="RHEA:29399"/>
        <dbReference type="ChEBI" id="CHEBI:15377"/>
        <dbReference type="ChEBI" id="CHEBI:15378"/>
        <dbReference type="ChEBI" id="CHEBI:33019"/>
        <dbReference type="ChEBI" id="CHEBI:58053"/>
        <dbReference type="ChEBI" id="CHEBI:61402"/>
        <dbReference type="EC" id="3.6.1.66"/>
    </reaction>
</comment>
<dbReference type="Pfam" id="PF01725">
    <property type="entry name" value="Ham1p_like"/>
    <property type="match status" value="1"/>
</dbReference>
<proteinExistence type="inferred from homology"/>
<dbReference type="FunFam" id="3.90.950.10:FF:000001">
    <property type="entry name" value="dITP/XTP pyrophosphatase"/>
    <property type="match status" value="1"/>
</dbReference>
<reference evidence="12 13" key="1">
    <citation type="submission" date="2016-06" db="EMBL/GenBank/DDBJ databases">
        <authorList>
            <person name="Kjaerup R.B."/>
            <person name="Dalgaard T.S."/>
            <person name="Juul-Madsen H.R."/>
        </authorList>
    </citation>
    <scope>NUCLEOTIDE SEQUENCE [LARGE SCALE GENOMIC DNA]</scope>
    <source>
        <strain evidence="12 13">373-A1</strain>
    </source>
</reference>
<dbReference type="GO" id="GO:0046872">
    <property type="term" value="F:metal ion binding"/>
    <property type="evidence" value="ECO:0007669"/>
    <property type="project" value="UniProtKB-KW"/>
</dbReference>
<dbReference type="GO" id="GO:0017111">
    <property type="term" value="F:ribonucleoside triphosphate phosphatase activity"/>
    <property type="evidence" value="ECO:0007669"/>
    <property type="project" value="InterPro"/>
</dbReference>
<evidence type="ECO:0000256" key="2">
    <source>
        <dbReference type="ARBA" id="ARBA00011738"/>
    </source>
</evidence>
<keyword evidence="4 10" id="KW-0547">Nucleotide-binding</keyword>
<name>A0A1B8RLM8_9CLOT</name>
<evidence type="ECO:0000256" key="6">
    <source>
        <dbReference type="ARBA" id="ARBA00022842"/>
    </source>
</evidence>
<dbReference type="GO" id="GO:0000166">
    <property type="term" value="F:nucleotide binding"/>
    <property type="evidence" value="ECO:0007669"/>
    <property type="project" value="UniProtKB-KW"/>
</dbReference>
<comment type="function">
    <text evidence="10">Pyrophosphatase that catalyzes the hydrolysis of nucleoside triphosphates to their monophosphate derivatives, with a high preference for the non-canonical purine nucleotides XTP (xanthosine triphosphate), dITP (deoxyinosine triphosphate) and ITP. Seems to function as a house-cleaning enzyme that removes non-canonical purine nucleotides from the nucleotide pool, thus preventing their incorporation into DNA/RNA and avoiding chromosomal lesions.</text>
</comment>
<dbReference type="HAMAP" id="MF_01405">
    <property type="entry name" value="Non_canon_purine_NTPase"/>
    <property type="match status" value="1"/>
</dbReference>
<evidence type="ECO:0000256" key="4">
    <source>
        <dbReference type="ARBA" id="ARBA00022741"/>
    </source>
</evidence>
<keyword evidence="7 10" id="KW-0546">Nucleotide metabolism</keyword>
<dbReference type="PANTHER" id="PTHR11067">
    <property type="entry name" value="INOSINE TRIPHOSPHATE PYROPHOSPHATASE/HAM1 PROTEIN"/>
    <property type="match status" value="1"/>
</dbReference>
<dbReference type="GO" id="GO:0036222">
    <property type="term" value="F:XTP diphosphatase activity"/>
    <property type="evidence" value="ECO:0007669"/>
    <property type="project" value="UniProtKB-UniRule"/>
</dbReference>
<accession>A0A1B8RLM8</accession>
<feature type="binding site" evidence="10">
    <location>
        <position position="77"/>
    </location>
    <ligand>
        <name>substrate</name>
    </ligand>
</feature>
<comment type="caution">
    <text evidence="12">The sequence shown here is derived from an EMBL/GenBank/DDBJ whole genome shotgun (WGS) entry which is preliminary data.</text>
</comment>
<organism evidence="12 13">
    <name type="scientific">Clostridium paraputrificum</name>
    <dbReference type="NCBI Taxonomy" id="29363"/>
    <lineage>
        <taxon>Bacteria</taxon>
        <taxon>Bacillati</taxon>
        <taxon>Bacillota</taxon>
        <taxon>Clostridia</taxon>
        <taxon>Eubacteriales</taxon>
        <taxon>Clostridiaceae</taxon>
        <taxon>Clostridium</taxon>
    </lineage>
</organism>
<evidence type="ECO:0000256" key="10">
    <source>
        <dbReference type="HAMAP-Rule" id="MF_01405"/>
    </source>
</evidence>
<dbReference type="GO" id="GO:0035870">
    <property type="term" value="F:dITP diphosphatase activity"/>
    <property type="evidence" value="ECO:0007669"/>
    <property type="project" value="UniProtKB-UniRule"/>
</dbReference>
<keyword evidence="6 10" id="KW-0460">Magnesium</keyword>
<dbReference type="EMBL" id="MAPZ01000026">
    <property type="protein sequence ID" value="OBY09706.1"/>
    <property type="molecule type" value="Genomic_DNA"/>
</dbReference>
<dbReference type="RefSeq" id="WP_065254731.1">
    <property type="nucleotide sequence ID" value="NZ_CABHIH010000006.1"/>
</dbReference>
<sequence length="203" mass="22915">MKKLIIASNNKHKIEEIKSMLCGMPFQIRSLKEENIDIDVIEDGTTFEENSKKKASEIVGFLKNKGEKSFIVLSDDSGLEVDYLNGEPGIYSARYSGEHGNDRENNIKLLKKMCNVPFEKRGACFVCHISLIDDNGEYIGIRGEARGKILEELPDEDGFGYDPIFYYEPLGKTFAELAGKEKNEISHRGVALKELKDKIAKFI</sequence>
<evidence type="ECO:0000256" key="7">
    <source>
        <dbReference type="ARBA" id="ARBA00023080"/>
    </source>
</evidence>
<comment type="similarity">
    <text evidence="1 10 11">Belongs to the HAM1 NTPase family.</text>
</comment>
<gene>
    <name evidence="12" type="ORF">CP373A1_13625</name>
</gene>
<comment type="caution">
    <text evidence="10">Lacks conserved residue(s) required for the propagation of feature annotation.</text>
</comment>
<dbReference type="GO" id="GO:0005829">
    <property type="term" value="C:cytosol"/>
    <property type="evidence" value="ECO:0007669"/>
    <property type="project" value="TreeGrafter"/>
</dbReference>
<feature type="active site" description="Proton acceptor" evidence="10">
    <location>
        <position position="76"/>
    </location>
</feature>
<keyword evidence="3 10" id="KW-0479">Metal-binding</keyword>
<dbReference type="Gene3D" id="3.90.950.10">
    <property type="match status" value="1"/>
</dbReference>
<comment type="subunit">
    <text evidence="2 10">Homodimer.</text>
</comment>
<evidence type="ECO:0000256" key="3">
    <source>
        <dbReference type="ARBA" id="ARBA00022723"/>
    </source>
</evidence>
<comment type="catalytic activity">
    <reaction evidence="8 10">
        <text>dITP + H2O = dIMP + diphosphate + H(+)</text>
        <dbReference type="Rhea" id="RHEA:28342"/>
        <dbReference type="ChEBI" id="CHEBI:15377"/>
        <dbReference type="ChEBI" id="CHEBI:15378"/>
        <dbReference type="ChEBI" id="CHEBI:33019"/>
        <dbReference type="ChEBI" id="CHEBI:61194"/>
        <dbReference type="ChEBI" id="CHEBI:61382"/>
        <dbReference type="EC" id="3.6.1.66"/>
    </reaction>
</comment>
<dbReference type="GO" id="GO:0036220">
    <property type="term" value="F:ITP diphosphatase activity"/>
    <property type="evidence" value="ECO:0007669"/>
    <property type="project" value="UniProtKB-UniRule"/>
</dbReference>
<feature type="binding site" evidence="10">
    <location>
        <position position="182"/>
    </location>
    <ligand>
        <name>substrate</name>
    </ligand>
</feature>
<evidence type="ECO:0000313" key="13">
    <source>
        <dbReference type="Proteomes" id="UP000092714"/>
    </source>
</evidence>
<dbReference type="AlphaFoldDB" id="A0A1B8RLM8"/>
<keyword evidence="5 10" id="KW-0378">Hydrolase</keyword>
<dbReference type="eggNOG" id="COG0127">
    <property type="taxonomic scope" value="Bacteria"/>
</dbReference>
<dbReference type="SUPFAM" id="SSF52972">
    <property type="entry name" value="ITPase-like"/>
    <property type="match status" value="1"/>
</dbReference>
<evidence type="ECO:0000256" key="5">
    <source>
        <dbReference type="ARBA" id="ARBA00022801"/>
    </source>
</evidence>
<evidence type="ECO:0000256" key="1">
    <source>
        <dbReference type="ARBA" id="ARBA00008023"/>
    </source>
</evidence>
<dbReference type="GO" id="GO:0009117">
    <property type="term" value="P:nucleotide metabolic process"/>
    <property type="evidence" value="ECO:0007669"/>
    <property type="project" value="UniProtKB-KW"/>
</dbReference>
<comment type="cofactor">
    <cofactor evidence="10">
        <name>Mg(2+)</name>
        <dbReference type="ChEBI" id="CHEBI:18420"/>
    </cofactor>
    <text evidence="10">Binds 1 Mg(2+) ion per subunit.</text>
</comment>
<feature type="binding site" evidence="10">
    <location>
        <begin position="187"/>
        <end position="188"/>
    </location>
    <ligand>
        <name>substrate</name>
    </ligand>
</feature>
<feature type="binding site" evidence="10">
    <location>
        <begin position="159"/>
        <end position="162"/>
    </location>
    <ligand>
        <name>substrate</name>
    </ligand>
</feature>
<dbReference type="Proteomes" id="UP000092714">
    <property type="component" value="Unassembled WGS sequence"/>
</dbReference>
<dbReference type="GO" id="GO:0009146">
    <property type="term" value="P:purine nucleoside triphosphate catabolic process"/>
    <property type="evidence" value="ECO:0007669"/>
    <property type="project" value="UniProtKB-UniRule"/>
</dbReference>
<comment type="catalytic activity">
    <reaction evidence="9 10">
        <text>XTP + H2O = XMP + diphosphate + H(+)</text>
        <dbReference type="Rhea" id="RHEA:28610"/>
        <dbReference type="ChEBI" id="CHEBI:15377"/>
        <dbReference type="ChEBI" id="CHEBI:15378"/>
        <dbReference type="ChEBI" id="CHEBI:33019"/>
        <dbReference type="ChEBI" id="CHEBI:57464"/>
        <dbReference type="ChEBI" id="CHEBI:61314"/>
        <dbReference type="EC" id="3.6.1.66"/>
    </reaction>
</comment>
<dbReference type="InterPro" id="IPR029001">
    <property type="entry name" value="ITPase-like_fam"/>
</dbReference>
<dbReference type="InterPro" id="IPR002637">
    <property type="entry name" value="RdgB/HAM1"/>
</dbReference>
<protein>
    <recommendedName>
        <fullName evidence="10">dITP/XTP pyrophosphatase</fullName>
        <ecNumber evidence="10">3.6.1.66</ecNumber>
    </recommendedName>
    <alternativeName>
        <fullName evidence="10">Non-canonical purine NTP pyrophosphatase</fullName>
    </alternativeName>
    <alternativeName>
        <fullName evidence="10">Non-standard purine NTP pyrophosphatase</fullName>
    </alternativeName>
    <alternativeName>
        <fullName evidence="10">Nucleoside-triphosphate diphosphatase</fullName>
    </alternativeName>
    <alternativeName>
        <fullName evidence="10">Nucleoside-triphosphate pyrophosphatase</fullName>
        <shortName evidence="10">NTPase</shortName>
    </alternativeName>
</protein>
<feature type="binding site" evidence="10">
    <location>
        <begin position="8"/>
        <end position="13"/>
    </location>
    <ligand>
        <name>substrate</name>
    </ligand>
</feature>
<feature type="binding site" evidence="10">
    <location>
        <position position="76"/>
    </location>
    <ligand>
        <name>Mg(2+)</name>
        <dbReference type="ChEBI" id="CHEBI:18420"/>
    </ligand>
</feature>
<dbReference type="PANTHER" id="PTHR11067:SF9">
    <property type="entry name" value="INOSINE TRIPHOSPHATE PYROPHOSPHATASE"/>
    <property type="match status" value="1"/>
</dbReference>
<dbReference type="CDD" id="cd00515">
    <property type="entry name" value="HAM1"/>
    <property type="match status" value="1"/>
</dbReference>